<reference evidence="7 8" key="1">
    <citation type="submission" date="2013-09" db="EMBL/GenBank/DDBJ databases">
        <title>Genome sequencing of Phaeobacter antarcticus sp. nov. SM1211.</title>
        <authorList>
            <person name="Zhang X.-Y."/>
            <person name="Liu C."/>
            <person name="Chen X.-L."/>
            <person name="Xie B.-B."/>
            <person name="Qin Q.-L."/>
            <person name="Rong J.-C."/>
            <person name="Zhang Y.-Z."/>
        </authorList>
    </citation>
    <scope>NUCLEOTIDE SEQUENCE [LARGE SCALE GENOMIC DNA]</scope>
    <source>
        <strain evidence="7 8">SM1211</strain>
    </source>
</reference>
<evidence type="ECO:0000313" key="8">
    <source>
        <dbReference type="Proteomes" id="UP000231259"/>
    </source>
</evidence>
<dbReference type="Proteomes" id="UP000231259">
    <property type="component" value="Unassembled WGS sequence"/>
</dbReference>
<dbReference type="EMBL" id="AWWI01000010">
    <property type="protein sequence ID" value="PIL22209.1"/>
    <property type="molecule type" value="Genomic_DNA"/>
</dbReference>
<gene>
    <name evidence="7" type="ORF">P775_00350</name>
</gene>
<evidence type="ECO:0000256" key="5">
    <source>
        <dbReference type="ARBA" id="ARBA00023172"/>
    </source>
</evidence>
<dbReference type="GO" id="GO:0006313">
    <property type="term" value="P:DNA transposition"/>
    <property type="evidence" value="ECO:0007669"/>
    <property type="project" value="UniProtKB-UniRule"/>
</dbReference>
<dbReference type="GO" id="GO:0003677">
    <property type="term" value="F:DNA binding"/>
    <property type="evidence" value="ECO:0007669"/>
    <property type="project" value="UniProtKB-UniRule"/>
</dbReference>
<evidence type="ECO:0000256" key="4">
    <source>
        <dbReference type="ARBA" id="ARBA00023125"/>
    </source>
</evidence>
<protein>
    <recommendedName>
        <fullName evidence="6">Mutator family transposase</fullName>
    </recommendedName>
</protein>
<dbReference type="GO" id="GO:0004803">
    <property type="term" value="F:transposase activity"/>
    <property type="evidence" value="ECO:0007669"/>
    <property type="project" value="UniProtKB-UniRule"/>
</dbReference>
<organism evidence="7 8">
    <name type="scientific">Puniceibacterium antarcticum</name>
    <dbReference type="NCBI Taxonomy" id="1206336"/>
    <lineage>
        <taxon>Bacteria</taxon>
        <taxon>Pseudomonadati</taxon>
        <taxon>Pseudomonadota</taxon>
        <taxon>Alphaproteobacteria</taxon>
        <taxon>Rhodobacterales</taxon>
        <taxon>Paracoccaceae</taxon>
        <taxon>Puniceibacterium</taxon>
    </lineage>
</organism>
<keyword evidence="8" id="KW-1185">Reference proteome</keyword>
<evidence type="ECO:0000256" key="6">
    <source>
        <dbReference type="RuleBase" id="RU365089"/>
    </source>
</evidence>
<evidence type="ECO:0000256" key="1">
    <source>
        <dbReference type="ARBA" id="ARBA00002190"/>
    </source>
</evidence>
<dbReference type="InterPro" id="IPR001207">
    <property type="entry name" value="Transposase_mutator"/>
</dbReference>
<keyword evidence="3 6" id="KW-0815">Transposition</keyword>
<accession>A0A2G8RKY4</accession>
<evidence type="ECO:0000256" key="2">
    <source>
        <dbReference type="ARBA" id="ARBA00010961"/>
    </source>
</evidence>
<dbReference type="PANTHER" id="PTHR33217:SF9">
    <property type="entry name" value="MUTATOR FAMILY TRANSPOSASE"/>
    <property type="match status" value="1"/>
</dbReference>
<evidence type="ECO:0000256" key="3">
    <source>
        <dbReference type="ARBA" id="ARBA00022578"/>
    </source>
</evidence>
<dbReference type="AlphaFoldDB" id="A0A2G8RKY4"/>
<keyword evidence="5 6" id="KW-0233">DNA recombination</keyword>
<sequence length="196" mass="22429">MPWLYLKGIFTGDFSEALAALLGADAPGLSATTITRLKADWWDDYNRWSKRDLSARRYVYFWADGVYFTPRMDEDRQCMLVIIGADEWGNKDVLGLIDGFRESTQSWRELLWDLKRRGLEAAPELAVGYGAMGFWAALHEVYGKTRVQRCWVHKTANVLNALPRSVQPKAKAHLKDIWMAETKAEANAAFDFFIEA</sequence>
<name>A0A2G8RKY4_9RHOB</name>
<proteinExistence type="inferred from homology"/>
<keyword evidence="6" id="KW-0814">Transposable element</keyword>
<dbReference type="Pfam" id="PF00872">
    <property type="entry name" value="Transposase_mut"/>
    <property type="match status" value="1"/>
</dbReference>
<keyword evidence="4 6" id="KW-0238">DNA-binding</keyword>
<evidence type="ECO:0000313" key="7">
    <source>
        <dbReference type="EMBL" id="PIL22209.1"/>
    </source>
</evidence>
<comment type="similarity">
    <text evidence="2 6">Belongs to the transposase mutator family.</text>
</comment>
<comment type="function">
    <text evidence="1 6">Required for the transposition of the insertion element.</text>
</comment>
<comment type="caution">
    <text evidence="7">The sequence shown here is derived from an EMBL/GenBank/DDBJ whole genome shotgun (WGS) entry which is preliminary data.</text>
</comment>
<dbReference type="PANTHER" id="PTHR33217">
    <property type="entry name" value="TRANSPOSASE FOR INSERTION SEQUENCE ELEMENT IS1081"/>
    <property type="match status" value="1"/>
</dbReference>